<dbReference type="Proteomes" id="UP001366166">
    <property type="component" value="Chromosome"/>
</dbReference>
<evidence type="ECO:0000313" key="5">
    <source>
        <dbReference type="Proteomes" id="UP001366166"/>
    </source>
</evidence>
<organism evidence="4 5">
    <name type="scientific">Desulfoferula mesophila</name>
    <dbReference type="NCBI Taxonomy" id="3058419"/>
    <lineage>
        <taxon>Bacteria</taxon>
        <taxon>Pseudomonadati</taxon>
        <taxon>Thermodesulfobacteriota</taxon>
        <taxon>Desulfarculia</taxon>
        <taxon>Desulfarculales</taxon>
        <taxon>Desulfarculaceae</taxon>
        <taxon>Desulfoferula</taxon>
    </lineage>
</organism>
<dbReference type="EMBL" id="AP028679">
    <property type="protein sequence ID" value="BEQ16172.1"/>
    <property type="molecule type" value="Genomic_DNA"/>
</dbReference>
<feature type="compositionally biased region" description="Basic and acidic residues" evidence="1">
    <location>
        <begin position="653"/>
        <end position="666"/>
    </location>
</feature>
<accession>A0AAU9F342</accession>
<gene>
    <name evidence="4" type="ORF">FAK_32380</name>
</gene>
<evidence type="ECO:0000313" key="4">
    <source>
        <dbReference type="EMBL" id="BEQ16172.1"/>
    </source>
</evidence>
<dbReference type="Pfam" id="PF18662">
    <property type="entry name" value="HTH_56"/>
    <property type="match status" value="1"/>
</dbReference>
<proteinExistence type="predicted"/>
<evidence type="ECO:0000259" key="3">
    <source>
        <dbReference type="Pfam" id="PF18662"/>
    </source>
</evidence>
<feature type="domain" description="DUF927" evidence="2">
    <location>
        <begin position="70"/>
        <end position="367"/>
    </location>
</feature>
<evidence type="ECO:0000259" key="2">
    <source>
        <dbReference type="Pfam" id="PF06048"/>
    </source>
</evidence>
<protein>
    <recommendedName>
        <fullName evidence="6">DUF927 domain-containing protein</fullName>
    </recommendedName>
</protein>
<dbReference type="InterPro" id="IPR040538">
    <property type="entry name" value="Cch_HTH"/>
</dbReference>
<sequence>MDLRQLQVRVKDLDSLKKAIGARAEVIRQTRAKAAQEQAAEVESVKLCIPEAPVQTDILIPQGWALSPERGIGRVAGGKAGSGQVEQICYAPVLIVERLVSVVEGDELTKVSWFRGGEWKDAIVKRRVISINREITALADKGLPVTSQNANALVDYLADFEKQNLDRLPITRSTTILGWQPGNEAFLWGKQCLVARPQDQEQPAPEEIHFLPPDEGYEQLANAFCSKGNEGKWFEAANQALQYPLAGFAIYASLAVPFLEVLEAPNFIVDWAHVTSTGKTTILRLAASCWGNPNGTSGCSVMHSWDNTIVWIERAAATLNGLPLLLDDTKTAGTGIKRENAGAKISQVIYNITSGQGRGRGSTTGLQQRGSWRTCMLTNGEQPATAYTQDGGTRGRVIGLWGPPFGPTDEATAQLVGAVNATIRSNYGHAGPRLIQYILDNRDKWEVWQRVYEENLARYAEKSGGNPIAHRLSQYFATLATVIPIIHKALPELQLSEGTSFEDILDPVWALAVKETEEADRALAALKETYDWAVANRDKFYKGEKDQYEPHQGWAGVWNKDNWDYIGFVGKSLRERLKQAGFDETAIIRTWKDRGWLEIPPQNNQKQCKINGNPVRCYCLKRSAIEKQLGLMEPLLELFTVPDDRGAGGPGDPEVHGKGKVDSWSM</sequence>
<feature type="domain" description="Cch helix turn helix" evidence="3">
    <location>
        <begin position="522"/>
        <end position="621"/>
    </location>
</feature>
<dbReference type="AlphaFoldDB" id="A0AAU9F342"/>
<dbReference type="InterPro" id="IPR009270">
    <property type="entry name" value="DUF927"/>
</dbReference>
<name>A0AAU9F342_9BACT</name>
<dbReference type="Pfam" id="PF06048">
    <property type="entry name" value="DUF927"/>
    <property type="match status" value="1"/>
</dbReference>
<keyword evidence="5" id="KW-1185">Reference proteome</keyword>
<feature type="region of interest" description="Disordered" evidence="1">
    <location>
        <begin position="643"/>
        <end position="666"/>
    </location>
</feature>
<evidence type="ECO:0000256" key="1">
    <source>
        <dbReference type="SAM" id="MobiDB-lite"/>
    </source>
</evidence>
<dbReference type="KEGG" id="dmp:FAK_32380"/>
<reference evidence="5" key="1">
    <citation type="journal article" date="2023" name="Arch. Microbiol.">
        <title>Desulfoferula mesophilus gen. nov. sp. nov., a mesophilic sulfate-reducing bacterium isolated from a brackish lake sediment.</title>
        <authorList>
            <person name="Watanabe T."/>
            <person name="Yabe T."/>
            <person name="Tsuji J.M."/>
            <person name="Fukui M."/>
        </authorList>
    </citation>
    <scope>NUCLEOTIDE SEQUENCE [LARGE SCALE GENOMIC DNA]</scope>
    <source>
        <strain evidence="5">12FAK</strain>
    </source>
</reference>
<evidence type="ECO:0008006" key="6">
    <source>
        <dbReference type="Google" id="ProtNLM"/>
    </source>
</evidence>